<dbReference type="Proteomes" id="UP000309997">
    <property type="component" value="Unassembled WGS sequence"/>
</dbReference>
<sequence>MRGEGGRRFRENRKGAGGGGGAAAAAAEGRRVVLCLRMRRKRRGLLGFLWPMLLEWLLSAYLATTSIFLWVDAVDDNLTNRSSTAAVMAPREKVEKAGYAPQSLLPVQKSQLELAPRNDSSGESTRRMHGDPGRNVVAAALPQHYSVLPDSIVWSSGAVTTAGVRSGGLMIMILQTFYESPSRKKAVKTPKWLACLLLLKYVAQLNHWSTFLGFCLFLTIASGICYSLALLVALLCFVTLRVELELE</sequence>
<keyword evidence="2" id="KW-1185">Reference proteome</keyword>
<dbReference type="EMBL" id="RCHU02000016">
    <property type="protein sequence ID" value="KAL3568881.1"/>
    <property type="molecule type" value="Genomic_DNA"/>
</dbReference>
<evidence type="ECO:0000313" key="2">
    <source>
        <dbReference type="Proteomes" id="UP000309997"/>
    </source>
</evidence>
<accession>A0ACC4ASG5</accession>
<gene>
    <name evidence="1" type="ORF">D5086_028771</name>
</gene>
<name>A0ACC4ASG5_POPAL</name>
<protein>
    <submittedName>
        <fullName evidence="1">Uncharacterized protein</fullName>
    </submittedName>
</protein>
<proteinExistence type="predicted"/>
<reference evidence="1 2" key="1">
    <citation type="journal article" date="2024" name="Plant Biotechnol. J.">
        <title>Genome and CRISPR/Cas9 system of a widespread forest tree (Populus alba) in the world.</title>
        <authorList>
            <person name="Liu Y.J."/>
            <person name="Jiang P.F."/>
            <person name="Han X.M."/>
            <person name="Li X.Y."/>
            <person name="Wang H.M."/>
            <person name="Wang Y.J."/>
            <person name="Wang X.X."/>
            <person name="Zeng Q.Y."/>
        </authorList>
    </citation>
    <scope>NUCLEOTIDE SEQUENCE [LARGE SCALE GENOMIC DNA]</scope>
    <source>
        <strain evidence="2">cv. PAL-ZL1</strain>
    </source>
</reference>
<comment type="caution">
    <text evidence="1">The sequence shown here is derived from an EMBL/GenBank/DDBJ whole genome shotgun (WGS) entry which is preliminary data.</text>
</comment>
<evidence type="ECO:0000313" key="1">
    <source>
        <dbReference type="EMBL" id="KAL3568881.1"/>
    </source>
</evidence>
<organism evidence="1 2">
    <name type="scientific">Populus alba</name>
    <name type="common">White poplar</name>
    <dbReference type="NCBI Taxonomy" id="43335"/>
    <lineage>
        <taxon>Eukaryota</taxon>
        <taxon>Viridiplantae</taxon>
        <taxon>Streptophyta</taxon>
        <taxon>Embryophyta</taxon>
        <taxon>Tracheophyta</taxon>
        <taxon>Spermatophyta</taxon>
        <taxon>Magnoliopsida</taxon>
        <taxon>eudicotyledons</taxon>
        <taxon>Gunneridae</taxon>
        <taxon>Pentapetalae</taxon>
        <taxon>rosids</taxon>
        <taxon>fabids</taxon>
        <taxon>Malpighiales</taxon>
        <taxon>Salicaceae</taxon>
        <taxon>Saliceae</taxon>
        <taxon>Populus</taxon>
    </lineage>
</organism>